<dbReference type="Proteomes" id="UP000663841">
    <property type="component" value="Unassembled WGS sequence"/>
</dbReference>
<sequence>MVDLWTNSFNGMDDGKEVYSIDPVLFKALGEIIENSGCTMPAAYGCRVPNLAAPYRGGPTAEAWNSFPEYVDDRALLYGRCAKKLKIHGTPLYNKICGHLVQTLGISTEAAKAAIPRNVIEWRRLRISQGGDTITAKGCQKIRSDARDSSFVRYSLLVDRHSRHRNVRPDLQPESQYGQLEHIFALPLKRRPTANDPSKKRTLLLALISEAPVFVEDTHEYKVISYAKGALKSGEVVDARTIQCLLGRVLDRNRFWIIDRSADCEFTFPTFH</sequence>
<name>A0A8H2XTU2_9AGAM</name>
<evidence type="ECO:0000313" key="1">
    <source>
        <dbReference type="EMBL" id="CAE6433460.1"/>
    </source>
</evidence>
<evidence type="ECO:0000313" key="2">
    <source>
        <dbReference type="Proteomes" id="UP000663841"/>
    </source>
</evidence>
<accession>A0A8H2XTU2</accession>
<comment type="caution">
    <text evidence="1">The sequence shown here is derived from an EMBL/GenBank/DDBJ whole genome shotgun (WGS) entry which is preliminary data.</text>
</comment>
<organism evidence="1 2">
    <name type="scientific">Rhizoctonia solani</name>
    <dbReference type="NCBI Taxonomy" id="456999"/>
    <lineage>
        <taxon>Eukaryota</taxon>
        <taxon>Fungi</taxon>
        <taxon>Dikarya</taxon>
        <taxon>Basidiomycota</taxon>
        <taxon>Agaricomycotina</taxon>
        <taxon>Agaricomycetes</taxon>
        <taxon>Cantharellales</taxon>
        <taxon>Ceratobasidiaceae</taxon>
        <taxon>Rhizoctonia</taxon>
    </lineage>
</organism>
<gene>
    <name evidence="1" type="ORF">RDB_LOCUS72579</name>
</gene>
<dbReference type="AlphaFoldDB" id="A0A8H2XTU2"/>
<proteinExistence type="predicted"/>
<dbReference type="EMBL" id="CAJMWW010000086">
    <property type="protein sequence ID" value="CAE6433460.1"/>
    <property type="molecule type" value="Genomic_DNA"/>
</dbReference>
<protein>
    <submittedName>
        <fullName evidence="1">Uncharacterized protein</fullName>
    </submittedName>
</protein>
<reference evidence="1" key="1">
    <citation type="submission" date="2021-01" db="EMBL/GenBank/DDBJ databases">
        <authorList>
            <person name="Kaushik A."/>
        </authorList>
    </citation>
    <scope>NUCLEOTIDE SEQUENCE</scope>
    <source>
        <strain evidence="1">AG3-T5</strain>
    </source>
</reference>